<dbReference type="InterPro" id="IPR001172">
    <property type="entry name" value="FliN_T3SS_HrcQb"/>
</dbReference>
<accession>A0A1L8CKH7</accession>
<comment type="similarity">
    <text evidence="2">Belongs to the FliN/MopA/SpaO family.</text>
</comment>
<keyword evidence="9" id="KW-0969">Cilium</keyword>
<keyword evidence="9" id="KW-0966">Cell projection</keyword>
<dbReference type="AlphaFoldDB" id="A0A1L8CKH7"/>
<dbReference type="EMBL" id="BDFD01000002">
    <property type="protein sequence ID" value="GAV19412.1"/>
    <property type="molecule type" value="Genomic_DNA"/>
</dbReference>
<dbReference type="InterPro" id="IPR051469">
    <property type="entry name" value="FliN/MopA/SpaO"/>
</dbReference>
<organism evidence="9 10">
    <name type="scientific">Mariprofundus micogutta</name>
    <dbReference type="NCBI Taxonomy" id="1921010"/>
    <lineage>
        <taxon>Bacteria</taxon>
        <taxon>Pseudomonadati</taxon>
        <taxon>Pseudomonadota</taxon>
        <taxon>Candidatius Mariprofundia</taxon>
        <taxon>Mariprofundales</taxon>
        <taxon>Mariprofundaceae</taxon>
        <taxon>Mariprofundus</taxon>
    </lineage>
</organism>
<dbReference type="GO" id="GO:0009425">
    <property type="term" value="C:bacterial-type flagellum basal body"/>
    <property type="evidence" value="ECO:0007669"/>
    <property type="project" value="InterPro"/>
</dbReference>
<evidence type="ECO:0000313" key="10">
    <source>
        <dbReference type="Proteomes" id="UP000231632"/>
    </source>
</evidence>
<keyword evidence="9" id="KW-0282">Flagellum</keyword>
<comment type="subcellular location">
    <subcellularLocation>
        <location evidence="1">Cell membrane</location>
        <topology evidence="1">Peripheral membrane protein</topology>
        <orientation evidence="1">Cytoplasmic side</orientation>
    </subcellularLocation>
</comment>
<evidence type="ECO:0000313" key="9">
    <source>
        <dbReference type="EMBL" id="GAV19412.1"/>
    </source>
</evidence>
<dbReference type="PANTHER" id="PTHR43484:SF1">
    <property type="entry name" value="FLAGELLAR MOTOR SWITCH PROTEIN FLIN"/>
    <property type="match status" value="1"/>
</dbReference>
<dbReference type="PRINTS" id="PR00956">
    <property type="entry name" value="FLGMOTORFLIN"/>
</dbReference>
<evidence type="ECO:0000256" key="2">
    <source>
        <dbReference type="ARBA" id="ARBA00009226"/>
    </source>
</evidence>
<evidence type="ECO:0000256" key="3">
    <source>
        <dbReference type="ARBA" id="ARBA00021897"/>
    </source>
</evidence>
<dbReference type="OrthoDB" id="9773459at2"/>
<protein>
    <recommendedName>
        <fullName evidence="3">Flagellar motor switch protein FliN</fullName>
    </recommendedName>
</protein>
<keyword evidence="10" id="KW-1185">Reference proteome</keyword>
<keyword evidence="7" id="KW-0472">Membrane</keyword>
<dbReference type="SUPFAM" id="SSF101801">
    <property type="entry name" value="Surface presentation of antigens (SPOA)"/>
    <property type="match status" value="1"/>
</dbReference>
<evidence type="ECO:0000256" key="5">
    <source>
        <dbReference type="ARBA" id="ARBA00022500"/>
    </source>
</evidence>
<dbReference type="STRING" id="1921010.MMIC_P0346"/>
<dbReference type="GO" id="GO:0006935">
    <property type="term" value="P:chemotaxis"/>
    <property type="evidence" value="ECO:0007669"/>
    <property type="project" value="UniProtKB-KW"/>
</dbReference>
<dbReference type="Pfam" id="PF01052">
    <property type="entry name" value="FliMN_C"/>
    <property type="match status" value="1"/>
</dbReference>
<keyword evidence="4" id="KW-1003">Cell membrane</keyword>
<evidence type="ECO:0000259" key="8">
    <source>
        <dbReference type="Pfam" id="PF01052"/>
    </source>
</evidence>
<dbReference type="PANTHER" id="PTHR43484">
    <property type="match status" value="1"/>
</dbReference>
<dbReference type="GO" id="GO:0005886">
    <property type="term" value="C:plasma membrane"/>
    <property type="evidence" value="ECO:0007669"/>
    <property type="project" value="UniProtKB-SubCell"/>
</dbReference>
<dbReference type="GO" id="GO:0071973">
    <property type="term" value="P:bacterial-type flagellum-dependent cell motility"/>
    <property type="evidence" value="ECO:0007669"/>
    <property type="project" value="InterPro"/>
</dbReference>
<dbReference type="Proteomes" id="UP000231632">
    <property type="component" value="Unassembled WGS sequence"/>
</dbReference>
<sequence length="100" mass="10845">MTDEATTNEGDRSHRANLEAIMHVPLEISVELGRVKLPLHTIARMNKGMVIEMNKEANAEVQILANGTVFAKGEVVSTDDHLGVRITEIIPAAARISSLS</sequence>
<gene>
    <name evidence="9" type="ORF">MMIC_P0346</name>
</gene>
<keyword evidence="6" id="KW-0283">Flagellar rotation</keyword>
<proteinExistence type="inferred from homology"/>
<evidence type="ECO:0000256" key="1">
    <source>
        <dbReference type="ARBA" id="ARBA00004413"/>
    </source>
</evidence>
<dbReference type="RefSeq" id="WP_072658601.1">
    <property type="nucleotide sequence ID" value="NZ_BDFD01000002.1"/>
</dbReference>
<dbReference type="GO" id="GO:0003774">
    <property type="term" value="F:cytoskeletal motor activity"/>
    <property type="evidence" value="ECO:0007669"/>
    <property type="project" value="InterPro"/>
</dbReference>
<dbReference type="InterPro" id="IPR036429">
    <property type="entry name" value="SpoA-like_sf"/>
</dbReference>
<evidence type="ECO:0000256" key="7">
    <source>
        <dbReference type="ARBA" id="ARBA00023136"/>
    </source>
</evidence>
<name>A0A1L8CKH7_9PROT</name>
<evidence type="ECO:0000256" key="6">
    <source>
        <dbReference type="ARBA" id="ARBA00022779"/>
    </source>
</evidence>
<evidence type="ECO:0000256" key="4">
    <source>
        <dbReference type="ARBA" id="ARBA00022475"/>
    </source>
</evidence>
<keyword evidence="5" id="KW-0145">Chemotaxis</keyword>
<comment type="caution">
    <text evidence="9">The sequence shown here is derived from an EMBL/GenBank/DDBJ whole genome shotgun (WGS) entry which is preliminary data.</text>
</comment>
<reference evidence="9 10" key="1">
    <citation type="journal article" date="2017" name="Arch. Microbiol.">
        <title>Mariprofundus micogutta sp. nov., a novel iron-oxidizing zetaproteobacterium isolated from a deep-sea hydrothermal field at the Bayonnaise knoll of the Izu-Ogasawara arc, and a description of Mariprofundales ord. nov. and Zetaproteobacteria classis nov.</title>
        <authorList>
            <person name="Makita H."/>
            <person name="Tanaka E."/>
            <person name="Mitsunobu S."/>
            <person name="Miyazaki M."/>
            <person name="Nunoura T."/>
            <person name="Uematsu K."/>
            <person name="Takaki Y."/>
            <person name="Nishi S."/>
            <person name="Shimamura S."/>
            <person name="Takai K."/>
        </authorList>
    </citation>
    <scope>NUCLEOTIDE SEQUENCE [LARGE SCALE GENOMIC DNA]</scope>
    <source>
        <strain evidence="9 10">ET2</strain>
    </source>
</reference>
<dbReference type="Gene3D" id="2.30.330.10">
    <property type="entry name" value="SpoA-like"/>
    <property type="match status" value="1"/>
</dbReference>
<dbReference type="InterPro" id="IPR001543">
    <property type="entry name" value="FliN-like_C"/>
</dbReference>
<feature type="domain" description="Flagellar motor switch protein FliN-like C-terminal" evidence="8">
    <location>
        <begin position="19"/>
        <end position="90"/>
    </location>
</feature>